<keyword evidence="21" id="KW-1185">Reference proteome</keyword>
<feature type="region of interest" description="Disordered" evidence="15">
    <location>
        <begin position="511"/>
        <end position="570"/>
    </location>
</feature>
<dbReference type="HOGENOM" id="CLU_011511_3_1_1"/>
<feature type="compositionally biased region" description="Polar residues" evidence="15">
    <location>
        <begin position="516"/>
        <end position="525"/>
    </location>
</feature>
<dbReference type="OrthoDB" id="412748at2759"/>
<dbReference type="FunFam" id="3.30.460.10:FF:000002">
    <property type="entry name" value="Poly(A) polymerase alpha, putative"/>
    <property type="match status" value="1"/>
</dbReference>
<dbReference type="GO" id="GO:0031123">
    <property type="term" value="P:RNA 3'-end processing"/>
    <property type="evidence" value="ECO:0007669"/>
    <property type="project" value="InterPro"/>
</dbReference>
<dbReference type="PANTHER" id="PTHR10682:SF10">
    <property type="entry name" value="POLYNUCLEOTIDE ADENYLYLTRANSFERASE"/>
    <property type="match status" value="1"/>
</dbReference>
<dbReference type="InterPro" id="IPR048840">
    <property type="entry name" value="PolA_pol_NTPase"/>
</dbReference>
<feature type="region of interest" description="Disordered" evidence="15">
    <location>
        <begin position="1"/>
        <end position="31"/>
    </location>
</feature>
<keyword evidence="19" id="KW-0548">Nucleotidyltransferase</keyword>
<feature type="binding site" evidence="13">
    <location>
        <begin position="257"/>
        <end position="258"/>
    </location>
    <ligand>
        <name>ATP</name>
        <dbReference type="ChEBI" id="CHEBI:30616"/>
    </ligand>
</feature>
<evidence type="ECO:0000256" key="8">
    <source>
        <dbReference type="ARBA" id="ARBA00022840"/>
    </source>
</evidence>
<dbReference type="FunFam" id="1.10.1410.10:FF:000001">
    <property type="entry name" value="Putative poly(A) polymerase gamma"/>
    <property type="match status" value="1"/>
</dbReference>
<dbReference type="EC" id="2.7.7.19" evidence="12"/>
<evidence type="ECO:0000256" key="2">
    <source>
        <dbReference type="ARBA" id="ARBA00004123"/>
    </source>
</evidence>
<dbReference type="eggNOG" id="KOG2245">
    <property type="taxonomic scope" value="Eukaryota"/>
</dbReference>
<evidence type="ECO:0000313" key="19">
    <source>
        <dbReference type="EMBL" id="EEB19736.1"/>
    </source>
</evidence>
<comment type="similarity">
    <text evidence="3 12">Belongs to the poly(A) polymerase family.</text>
</comment>
<evidence type="ECO:0000256" key="6">
    <source>
        <dbReference type="ARBA" id="ARBA00022723"/>
    </source>
</evidence>
<evidence type="ECO:0000256" key="7">
    <source>
        <dbReference type="ARBA" id="ARBA00022741"/>
    </source>
</evidence>
<dbReference type="OMA" id="PAYPAMC"/>
<dbReference type="Pfam" id="PF04926">
    <property type="entry name" value="PAP_RNA-bind"/>
    <property type="match status" value="1"/>
</dbReference>
<dbReference type="Pfam" id="PF20750">
    <property type="entry name" value="PAP_NTPase"/>
    <property type="match status" value="1"/>
</dbReference>
<dbReference type="InterPro" id="IPR007010">
    <property type="entry name" value="PolA_pol_RNA-bd_dom"/>
</dbReference>
<comment type="cofactor">
    <cofactor evidence="1">
        <name>Mn(2+)</name>
        <dbReference type="ChEBI" id="CHEBI:29035"/>
    </cofactor>
</comment>
<dbReference type="InterPro" id="IPR014492">
    <property type="entry name" value="PolyA_polymerase"/>
</dbReference>
<dbReference type="RefSeq" id="XP_002432474.1">
    <property type="nucleotide sequence ID" value="XM_002432429.1"/>
</dbReference>
<evidence type="ECO:0000256" key="9">
    <source>
        <dbReference type="ARBA" id="ARBA00022842"/>
    </source>
</evidence>
<feature type="domain" description="Poly(A) polymerase nucleotidyltransferase" evidence="18">
    <location>
        <begin position="31"/>
        <end position="225"/>
    </location>
</feature>
<comment type="function">
    <text evidence="12">Polymerase that creates the 3'-poly(A) tail of mRNA's.</text>
</comment>
<reference evidence="19" key="1">
    <citation type="submission" date="2007-04" db="EMBL/GenBank/DDBJ databases">
        <title>Annotation of Pediculus humanus corporis strain USDA.</title>
        <authorList>
            <person name="Kirkness E."/>
            <person name="Hannick L."/>
            <person name="Hass B."/>
            <person name="Bruggner R."/>
            <person name="Lawson D."/>
            <person name="Bidwell S."/>
            <person name="Joardar V."/>
            <person name="Caler E."/>
            <person name="Walenz B."/>
            <person name="Inman J."/>
            <person name="Schobel S."/>
            <person name="Galinsky K."/>
            <person name="Amedeo P."/>
            <person name="Strausberg R."/>
        </authorList>
    </citation>
    <scope>NUCLEOTIDE SEQUENCE</scope>
    <source>
        <strain evidence="19">USDA</strain>
    </source>
</reference>
<gene>
    <name evidence="20" type="primary">8232643</name>
    <name evidence="19" type="ORF">Phum_PHUM586240</name>
</gene>
<dbReference type="EnsemblMetazoa" id="PHUM586240-RA">
    <property type="protein sequence ID" value="PHUM586240-PA"/>
    <property type="gene ID" value="PHUM586240"/>
</dbReference>
<dbReference type="PIRSF" id="PIRSF018425">
    <property type="entry name" value="PolyA_polymerase"/>
    <property type="match status" value="1"/>
</dbReference>
<dbReference type="GO" id="GO:1990817">
    <property type="term" value="F:poly(A) RNA polymerase activity"/>
    <property type="evidence" value="ECO:0007669"/>
    <property type="project" value="UniProtKB-UniRule"/>
</dbReference>
<dbReference type="PANTHER" id="PTHR10682">
    <property type="entry name" value="POLY A POLYMERASE"/>
    <property type="match status" value="1"/>
</dbReference>
<evidence type="ECO:0000313" key="20">
    <source>
        <dbReference type="EnsemblMetazoa" id="PHUM586240-PA"/>
    </source>
</evidence>
<dbReference type="SUPFAM" id="SSF55003">
    <property type="entry name" value="PAP/Archaeal CCA-adding enzyme, C-terminal domain"/>
    <property type="match status" value="1"/>
</dbReference>
<dbReference type="STRING" id="121224.E0W280"/>
<evidence type="ECO:0000259" key="18">
    <source>
        <dbReference type="Pfam" id="PF20750"/>
    </source>
</evidence>
<feature type="binding site" evidence="13">
    <location>
        <position position="239"/>
    </location>
    <ligand>
        <name>ATP</name>
        <dbReference type="ChEBI" id="CHEBI:30616"/>
    </ligand>
</feature>
<evidence type="ECO:0000313" key="21">
    <source>
        <dbReference type="Proteomes" id="UP000009046"/>
    </source>
</evidence>
<evidence type="ECO:0000256" key="11">
    <source>
        <dbReference type="ARBA" id="ARBA00048830"/>
    </source>
</evidence>
<dbReference type="CDD" id="cd05402">
    <property type="entry name" value="NT_PAP_TUTase"/>
    <property type="match status" value="1"/>
</dbReference>
<dbReference type="FunCoup" id="E0W280">
    <property type="interactions" value="2168"/>
</dbReference>
<feature type="binding site" evidence="13">
    <location>
        <begin position="111"/>
        <end position="113"/>
    </location>
    <ligand>
        <name>ATP</name>
        <dbReference type="ChEBI" id="CHEBI:30616"/>
    </ligand>
</feature>
<feature type="binding site" evidence="14">
    <location>
        <position position="126"/>
    </location>
    <ligand>
        <name>Mg(2+)</name>
        <dbReference type="ChEBI" id="CHEBI:18420"/>
        <label>2</label>
        <note>catalytic</note>
    </ligand>
</feature>
<dbReference type="AlphaFoldDB" id="E0W280"/>
<evidence type="ECO:0000256" key="5">
    <source>
        <dbReference type="ARBA" id="ARBA00022679"/>
    </source>
</evidence>
<dbReference type="Proteomes" id="UP000009046">
    <property type="component" value="Unassembled WGS sequence"/>
</dbReference>
<dbReference type="InterPro" id="IPR043519">
    <property type="entry name" value="NT_sf"/>
</dbReference>
<feature type="domain" description="Poly(A) polymerase RNA-binding" evidence="16">
    <location>
        <begin position="378"/>
        <end position="437"/>
    </location>
</feature>
<feature type="binding site" evidence="14">
    <location>
        <position position="178"/>
    </location>
    <ligand>
        <name>Mg(2+)</name>
        <dbReference type="ChEBI" id="CHEBI:18420"/>
        <label>2</label>
        <note>catalytic</note>
    </ligand>
</feature>
<dbReference type="VEuPathDB" id="VectorBase:PHUM586240"/>
<feature type="binding site" evidence="14">
    <location>
        <position position="126"/>
    </location>
    <ligand>
        <name>Mg(2+)</name>
        <dbReference type="ChEBI" id="CHEBI:18420"/>
        <label>1</label>
        <note>catalytic</note>
    </ligand>
</feature>
<keyword evidence="5 12" id="KW-0808">Transferase</keyword>
<keyword evidence="10 12" id="KW-0539">Nucleus</keyword>
<name>E0W280_PEDHC</name>
<accession>E0W280</accession>
<keyword evidence="4 12" id="KW-0507">mRNA processing</keyword>
<feature type="binding site" evidence="14">
    <location>
        <position position="124"/>
    </location>
    <ligand>
        <name>Mg(2+)</name>
        <dbReference type="ChEBI" id="CHEBI:18420"/>
        <label>1</label>
        <note>catalytic</note>
    </ligand>
</feature>
<evidence type="ECO:0000256" key="1">
    <source>
        <dbReference type="ARBA" id="ARBA00001936"/>
    </source>
</evidence>
<dbReference type="SUPFAM" id="SSF81301">
    <property type="entry name" value="Nucleotidyltransferase"/>
    <property type="match status" value="1"/>
</dbReference>
<feature type="binding site" evidence="13">
    <location>
        <begin position="124"/>
        <end position="126"/>
    </location>
    <ligand>
        <name>ATP</name>
        <dbReference type="ChEBI" id="CHEBI:30616"/>
    </ligand>
</feature>
<feature type="binding site" evidence="13">
    <location>
        <position position="248"/>
    </location>
    <ligand>
        <name>ATP</name>
        <dbReference type="ChEBI" id="CHEBI:30616"/>
    </ligand>
</feature>
<dbReference type="GO" id="GO:0005524">
    <property type="term" value="F:ATP binding"/>
    <property type="evidence" value="ECO:0007669"/>
    <property type="project" value="UniProtKB-UniRule"/>
</dbReference>
<comment type="catalytic activity">
    <reaction evidence="11 12">
        <text>RNA(n) + ATP = RNA(n)-3'-adenine ribonucleotide + diphosphate</text>
        <dbReference type="Rhea" id="RHEA:11332"/>
        <dbReference type="Rhea" id="RHEA-COMP:14527"/>
        <dbReference type="Rhea" id="RHEA-COMP:17347"/>
        <dbReference type="ChEBI" id="CHEBI:30616"/>
        <dbReference type="ChEBI" id="CHEBI:33019"/>
        <dbReference type="ChEBI" id="CHEBI:140395"/>
        <dbReference type="ChEBI" id="CHEBI:173115"/>
        <dbReference type="EC" id="2.7.7.19"/>
    </reaction>
</comment>
<dbReference type="Pfam" id="PF04928">
    <property type="entry name" value="PAP_central"/>
    <property type="match status" value="1"/>
</dbReference>
<dbReference type="Gene3D" id="3.30.70.590">
    <property type="entry name" value="Poly(A) polymerase predicted RNA binding domain"/>
    <property type="match status" value="1"/>
</dbReference>
<keyword evidence="8 12" id="KW-0067">ATP-binding</keyword>
<keyword evidence="6 14" id="KW-0479">Metal-binding</keyword>
<dbReference type="GO" id="GO:0006397">
    <property type="term" value="P:mRNA processing"/>
    <property type="evidence" value="ECO:0007669"/>
    <property type="project" value="UniProtKB-KW"/>
</dbReference>
<comment type="cofactor">
    <cofactor evidence="14">
        <name>Mg(2+)</name>
        <dbReference type="ChEBI" id="CHEBI:18420"/>
    </cofactor>
    <text evidence="14">Binds 2 magnesium ions. Also active with manganese.</text>
</comment>
<dbReference type="EMBL" id="AAZO01007144">
    <property type="status" value="NOT_ANNOTATED_CDS"/>
    <property type="molecule type" value="Genomic_DNA"/>
</dbReference>
<evidence type="ECO:0000259" key="16">
    <source>
        <dbReference type="Pfam" id="PF04926"/>
    </source>
</evidence>
<evidence type="ECO:0000256" key="15">
    <source>
        <dbReference type="SAM" id="MobiDB-lite"/>
    </source>
</evidence>
<dbReference type="KEGG" id="phu:Phum_PHUM586240"/>
<dbReference type="GO" id="GO:0005634">
    <property type="term" value="C:nucleus"/>
    <property type="evidence" value="ECO:0007669"/>
    <property type="project" value="UniProtKB-SubCell"/>
</dbReference>
<evidence type="ECO:0000256" key="4">
    <source>
        <dbReference type="ARBA" id="ARBA00022664"/>
    </source>
</evidence>
<evidence type="ECO:0000256" key="12">
    <source>
        <dbReference type="PIRNR" id="PIRNR018425"/>
    </source>
</evidence>
<evidence type="ECO:0000256" key="14">
    <source>
        <dbReference type="PIRSR" id="PIRSR018425-2"/>
    </source>
</evidence>
<dbReference type="EMBL" id="DS235874">
    <property type="protein sequence ID" value="EEB19736.1"/>
    <property type="molecule type" value="Genomic_DNA"/>
</dbReference>
<dbReference type="Gene3D" id="3.30.460.10">
    <property type="entry name" value="Beta Polymerase, domain 2"/>
    <property type="match status" value="1"/>
</dbReference>
<feature type="compositionally biased region" description="Low complexity" evidence="15">
    <location>
        <begin position="1"/>
        <end position="23"/>
    </location>
</feature>
<feature type="compositionally biased region" description="Basic and acidic residues" evidence="15">
    <location>
        <begin position="552"/>
        <end position="565"/>
    </location>
</feature>
<dbReference type="GeneID" id="8232643"/>
<dbReference type="InParanoid" id="E0W280"/>
<evidence type="ECO:0000256" key="13">
    <source>
        <dbReference type="PIRSR" id="PIRSR018425-1"/>
    </source>
</evidence>
<evidence type="ECO:0000259" key="17">
    <source>
        <dbReference type="Pfam" id="PF04928"/>
    </source>
</evidence>
<proteinExistence type="inferred from homology"/>
<dbReference type="SUPFAM" id="SSF81631">
    <property type="entry name" value="PAP/OAS1 substrate-binding domain"/>
    <property type="match status" value="1"/>
</dbReference>
<dbReference type="GO" id="GO:0003723">
    <property type="term" value="F:RNA binding"/>
    <property type="evidence" value="ECO:0007669"/>
    <property type="project" value="UniProtKB-UniRule"/>
</dbReference>
<keyword evidence="7 12" id="KW-0547">Nucleotide-binding</keyword>
<keyword evidence="9 14" id="KW-0460">Magnesium</keyword>
<sequence>MPPQQQQQQQQQQQPQQQSQQQQQPPPKTLGVTSAISLALPKISDIQKTKELEEALKPFNVFESDAELNFRMEVLSKLNNLVKEWIIDISVNQKNMPKNVAEQVGGKIYTFGSYRLGVHQKGADIDALCVAPRHIDRSDYFTSFYELLKEQKEVSQLRSVENAFVPVIKMNFDGIEIDLLFARLALKEIPDDMDLKDDYLLKNLDQKCVRSLNGCRVTDEILRLVPNKENFRLALRVIKLWAKKHRVYSNALGYLGGVSWAMLVARTCQLYPNAVAATLVHKFFLVFSKWKWPQPVLLKQPDTLNLNFPVWDPRVNVSDRYHLMPIITPAYPQQNSTFNVSLSTRSIMQDELKLGLSITEDIMLGKCGWEKLFETSHFFSKYRHYIVLLLSSNSPEDQLEWCGLVESKIRLLVGNLERNHHINLAHVNPDSFQQPQEPDSNVLCTMWFIGVVFAKTGNLNVDLTYDIMSFTDTVVRQARASNIWKEGMKVVAKYVKRKELTSYLSPSVLKKEKRLNTTPNASPGSKNGGVQEKNKKRKMAETTSGPMAKKPRAVDENACHGDESPLSKNDLVLNCDETNSTFDESSEEKRIETNEEQSSNILATHGKEVRFCFVKDRYLRKMIYL</sequence>
<organism>
    <name type="scientific">Pediculus humanus subsp. corporis</name>
    <name type="common">Body louse</name>
    <dbReference type="NCBI Taxonomy" id="121224"/>
    <lineage>
        <taxon>Eukaryota</taxon>
        <taxon>Metazoa</taxon>
        <taxon>Ecdysozoa</taxon>
        <taxon>Arthropoda</taxon>
        <taxon>Hexapoda</taxon>
        <taxon>Insecta</taxon>
        <taxon>Pterygota</taxon>
        <taxon>Neoptera</taxon>
        <taxon>Paraneoptera</taxon>
        <taxon>Psocodea</taxon>
        <taxon>Troctomorpha</taxon>
        <taxon>Phthiraptera</taxon>
        <taxon>Anoplura</taxon>
        <taxon>Pediculidae</taxon>
        <taxon>Pediculus</taxon>
    </lineage>
</organism>
<dbReference type="InterPro" id="IPR011068">
    <property type="entry name" value="NuclTrfase_I-like_C"/>
</dbReference>
<dbReference type="CTD" id="8232643"/>
<dbReference type="InterPro" id="IPR007012">
    <property type="entry name" value="PolA_pol_cen_dom"/>
</dbReference>
<evidence type="ECO:0000256" key="10">
    <source>
        <dbReference type="ARBA" id="ARBA00023242"/>
    </source>
</evidence>
<evidence type="ECO:0000256" key="3">
    <source>
        <dbReference type="ARBA" id="ARBA00010912"/>
    </source>
</evidence>
<dbReference type="Gene3D" id="1.10.1410.10">
    <property type="match status" value="1"/>
</dbReference>
<reference evidence="20" key="3">
    <citation type="submission" date="2021-02" db="UniProtKB">
        <authorList>
            <consortium name="EnsemblMetazoa"/>
        </authorList>
    </citation>
    <scope>IDENTIFICATION</scope>
    <source>
        <strain evidence="20">USDA</strain>
    </source>
</reference>
<feature type="binding site" evidence="14">
    <location>
        <position position="124"/>
    </location>
    <ligand>
        <name>Mg(2+)</name>
        <dbReference type="ChEBI" id="CHEBI:18420"/>
        <label>2</label>
        <note>catalytic</note>
    </ligand>
</feature>
<feature type="binding site" evidence="13">
    <location>
        <position position="178"/>
    </location>
    <ligand>
        <name>ATP</name>
        <dbReference type="ChEBI" id="CHEBI:30616"/>
    </ligand>
</feature>
<comment type="subcellular location">
    <subcellularLocation>
        <location evidence="2 12">Nucleus</location>
    </subcellularLocation>
</comment>
<feature type="domain" description="Poly(A) polymerase central" evidence="17">
    <location>
        <begin position="230"/>
        <end position="374"/>
    </location>
</feature>
<protein>
    <recommendedName>
        <fullName evidence="12">Poly(A) polymerase</fullName>
        <ecNumber evidence="12">2.7.7.19</ecNumber>
    </recommendedName>
</protein>
<dbReference type="GO" id="GO:0046872">
    <property type="term" value="F:metal ion binding"/>
    <property type="evidence" value="ECO:0007669"/>
    <property type="project" value="UniProtKB-KW"/>
</dbReference>
<reference evidence="19" key="2">
    <citation type="submission" date="2007-04" db="EMBL/GenBank/DDBJ databases">
        <title>The genome of the human body louse.</title>
        <authorList>
            <consortium name="The Human Body Louse Genome Consortium"/>
            <person name="Kirkness E."/>
            <person name="Walenz B."/>
            <person name="Hass B."/>
            <person name="Bruggner R."/>
            <person name="Strausberg R."/>
        </authorList>
    </citation>
    <scope>NUCLEOTIDE SEQUENCE</scope>
    <source>
        <strain evidence="19">USDA</strain>
    </source>
</reference>